<evidence type="ECO:0000313" key="2">
    <source>
        <dbReference type="EMBL" id="CCX09526.1"/>
    </source>
</evidence>
<keyword evidence="3" id="KW-1185">Reference proteome</keyword>
<feature type="compositionally biased region" description="Low complexity" evidence="1">
    <location>
        <begin position="93"/>
        <end position="106"/>
    </location>
</feature>
<evidence type="ECO:0000256" key="1">
    <source>
        <dbReference type="SAM" id="MobiDB-lite"/>
    </source>
</evidence>
<accession>U4L162</accession>
<evidence type="ECO:0000313" key="3">
    <source>
        <dbReference type="Proteomes" id="UP000018144"/>
    </source>
</evidence>
<dbReference type="EMBL" id="HF935469">
    <property type="protein sequence ID" value="CCX09526.1"/>
    <property type="molecule type" value="Genomic_DNA"/>
</dbReference>
<name>U4L162_PYROM</name>
<organism evidence="2 3">
    <name type="scientific">Pyronema omphalodes (strain CBS 100304)</name>
    <name type="common">Pyronema confluens</name>
    <dbReference type="NCBI Taxonomy" id="1076935"/>
    <lineage>
        <taxon>Eukaryota</taxon>
        <taxon>Fungi</taxon>
        <taxon>Dikarya</taxon>
        <taxon>Ascomycota</taxon>
        <taxon>Pezizomycotina</taxon>
        <taxon>Pezizomycetes</taxon>
        <taxon>Pezizales</taxon>
        <taxon>Pyronemataceae</taxon>
        <taxon>Pyronema</taxon>
    </lineage>
</organism>
<dbReference type="Proteomes" id="UP000018144">
    <property type="component" value="Unassembled WGS sequence"/>
</dbReference>
<feature type="region of interest" description="Disordered" evidence="1">
    <location>
        <begin position="16"/>
        <end position="58"/>
    </location>
</feature>
<sequence length="202" mass="22077">MPRSEWKDWVPECVRHPIHGSHRQPSPPSVSQDNHQATGIFAQNSGNADASRTPRTVPACLGPAISLDASVPRHTAAARVEPQNTPTAAIRRSSTSTSSSSKTPPTGRFGYKKSIPGTVQLEELKVALQALSEDSKNNIRTLCLVLKDSQEQVGTVTFVKEPAQFLRSYWLSQVSEDTLTAPGSHQRMNPKCGFETFSRKIT</sequence>
<proteinExistence type="predicted"/>
<protein>
    <submittedName>
        <fullName evidence="2">Uncharacterized protein</fullName>
    </submittedName>
</protein>
<feature type="compositionally biased region" description="Polar residues" evidence="1">
    <location>
        <begin position="29"/>
        <end position="54"/>
    </location>
</feature>
<gene>
    <name evidence="2" type="ORF">PCON_09119</name>
</gene>
<reference evidence="2 3" key="1">
    <citation type="journal article" date="2013" name="PLoS Genet.">
        <title>The genome and development-dependent transcriptomes of Pyronema confluens: a window into fungal evolution.</title>
        <authorList>
            <person name="Traeger S."/>
            <person name="Altegoer F."/>
            <person name="Freitag M."/>
            <person name="Gabaldon T."/>
            <person name="Kempken F."/>
            <person name="Kumar A."/>
            <person name="Marcet-Houben M."/>
            <person name="Poggeler S."/>
            <person name="Stajich J.E."/>
            <person name="Nowrousian M."/>
        </authorList>
    </citation>
    <scope>NUCLEOTIDE SEQUENCE [LARGE SCALE GENOMIC DNA]</scope>
    <source>
        <strain evidence="3">CBS 100304</strain>
        <tissue evidence="2">Vegetative mycelium</tissue>
    </source>
</reference>
<dbReference type="AlphaFoldDB" id="U4L162"/>
<feature type="region of interest" description="Disordered" evidence="1">
    <location>
        <begin position="73"/>
        <end position="113"/>
    </location>
</feature>